<feature type="region of interest" description="Disordered" evidence="2">
    <location>
        <begin position="226"/>
        <end position="261"/>
    </location>
</feature>
<feature type="compositionally biased region" description="Low complexity" evidence="2">
    <location>
        <begin position="240"/>
        <end position="255"/>
    </location>
</feature>
<dbReference type="InterPro" id="IPR013762">
    <property type="entry name" value="Integrase-like_cat_sf"/>
</dbReference>
<name>A0AAU9VT57_9CNID</name>
<comment type="caution">
    <text evidence="3">The sequence shown here is derived from an EMBL/GenBank/DDBJ whole genome shotgun (WGS) entry which is preliminary data.</text>
</comment>
<evidence type="ECO:0000256" key="2">
    <source>
        <dbReference type="SAM" id="MobiDB-lite"/>
    </source>
</evidence>
<evidence type="ECO:0000256" key="1">
    <source>
        <dbReference type="ARBA" id="ARBA00023172"/>
    </source>
</evidence>
<feature type="non-terminal residue" evidence="3">
    <location>
        <position position="420"/>
    </location>
</feature>
<gene>
    <name evidence="3" type="ORF">PMEA_00017355</name>
</gene>
<sequence length="420" mass="46990">MEEDLHALITPKQIAEFERSQAARNAICLFGQLSGAHCLDMTQANYTLTRDFLLLQISIDNANRAGALANMKMGELNSAVKHDDEYVVHVNFHPTHGPARTILSPKLYSWMAIFAREARSKVAGTTANPNSNVFLTWNGEPMVSSQINKAIKSVWKKAQVDGNPSASLLRKSAVSRVHTASDSNEARGNLADLMAHNLQTANKYYRLQEKSKSSVQASKQLRSIMREQSDHPDQTAKPNSTSVSPSPSASEAVVPKTSRGSWNEDKEALIKTVFKDEIEHKAITLATVKTKISDHPQLREEDPKRVLDKVRAQWRFSKSPPPEPQCLPSEVETLKQRVERAFQAESETASEIIPPTSVSSSVRNVFTATELDRMQKLFRNMIEKSYPISKPQIKMILEKEDWGVEMLKKVSLDTIVNCLK</sequence>
<dbReference type="SUPFAM" id="SSF56349">
    <property type="entry name" value="DNA breaking-rejoining enzymes"/>
    <property type="match status" value="1"/>
</dbReference>
<keyword evidence="1" id="KW-0233">DNA recombination</keyword>
<dbReference type="GO" id="GO:0006310">
    <property type="term" value="P:DNA recombination"/>
    <property type="evidence" value="ECO:0007669"/>
    <property type="project" value="UniProtKB-KW"/>
</dbReference>
<protein>
    <submittedName>
        <fullName evidence="3">Uncharacterized protein</fullName>
    </submittedName>
</protein>
<dbReference type="InterPro" id="IPR011010">
    <property type="entry name" value="DNA_brk_join_enz"/>
</dbReference>
<organism evidence="3 4">
    <name type="scientific">Pocillopora meandrina</name>
    <dbReference type="NCBI Taxonomy" id="46732"/>
    <lineage>
        <taxon>Eukaryota</taxon>
        <taxon>Metazoa</taxon>
        <taxon>Cnidaria</taxon>
        <taxon>Anthozoa</taxon>
        <taxon>Hexacorallia</taxon>
        <taxon>Scleractinia</taxon>
        <taxon>Astrocoeniina</taxon>
        <taxon>Pocilloporidae</taxon>
        <taxon>Pocillopora</taxon>
    </lineage>
</organism>
<dbReference type="Gene3D" id="1.10.443.10">
    <property type="entry name" value="Intergrase catalytic core"/>
    <property type="match status" value="1"/>
</dbReference>
<evidence type="ECO:0000313" key="3">
    <source>
        <dbReference type="EMBL" id="CAH3035475.1"/>
    </source>
</evidence>
<proteinExistence type="predicted"/>
<dbReference type="GO" id="GO:0003677">
    <property type="term" value="F:DNA binding"/>
    <property type="evidence" value="ECO:0007669"/>
    <property type="project" value="InterPro"/>
</dbReference>
<reference evidence="3 4" key="1">
    <citation type="submission" date="2022-05" db="EMBL/GenBank/DDBJ databases">
        <authorList>
            <consortium name="Genoscope - CEA"/>
            <person name="William W."/>
        </authorList>
    </citation>
    <scope>NUCLEOTIDE SEQUENCE [LARGE SCALE GENOMIC DNA]</scope>
</reference>
<dbReference type="EMBL" id="CALNXJ010000003">
    <property type="protein sequence ID" value="CAH3035475.1"/>
    <property type="molecule type" value="Genomic_DNA"/>
</dbReference>
<keyword evidence="4" id="KW-1185">Reference proteome</keyword>
<dbReference type="AlphaFoldDB" id="A0AAU9VT57"/>
<dbReference type="GO" id="GO:0015074">
    <property type="term" value="P:DNA integration"/>
    <property type="evidence" value="ECO:0007669"/>
    <property type="project" value="InterPro"/>
</dbReference>
<dbReference type="Proteomes" id="UP001159428">
    <property type="component" value="Unassembled WGS sequence"/>
</dbReference>
<accession>A0AAU9VT57</accession>
<evidence type="ECO:0000313" key="4">
    <source>
        <dbReference type="Proteomes" id="UP001159428"/>
    </source>
</evidence>